<evidence type="ECO:0000256" key="8">
    <source>
        <dbReference type="SAM" id="MobiDB-lite"/>
    </source>
</evidence>
<evidence type="ECO:0000256" key="6">
    <source>
        <dbReference type="ARBA" id="ARBA00023136"/>
    </source>
</evidence>
<feature type="compositionally biased region" description="Pro residues" evidence="8">
    <location>
        <begin position="237"/>
        <end position="267"/>
    </location>
</feature>
<feature type="region of interest" description="Disordered" evidence="8">
    <location>
        <begin position="237"/>
        <end position="272"/>
    </location>
</feature>
<evidence type="ECO:0000313" key="10">
    <source>
        <dbReference type="EMBL" id="KAK3237299.1"/>
    </source>
</evidence>
<dbReference type="SUPFAM" id="SSF51126">
    <property type="entry name" value="Pectin lyase-like"/>
    <property type="match status" value="3"/>
</dbReference>
<gene>
    <name evidence="10" type="ORF">CYMTET_52617</name>
</gene>
<dbReference type="PANTHER" id="PTHR11319">
    <property type="entry name" value="G PROTEIN-COUPLED RECEPTOR-RELATED"/>
    <property type="match status" value="1"/>
</dbReference>
<keyword evidence="4" id="KW-0964">Secreted</keyword>
<evidence type="ECO:0000256" key="5">
    <source>
        <dbReference type="ARBA" id="ARBA00022729"/>
    </source>
</evidence>
<evidence type="ECO:0000313" key="11">
    <source>
        <dbReference type="Proteomes" id="UP001190700"/>
    </source>
</evidence>
<dbReference type="PANTHER" id="PTHR11319:SF35">
    <property type="entry name" value="OUTER MEMBRANE PROTEIN PMPC-RELATED"/>
    <property type="match status" value="1"/>
</dbReference>
<reference evidence="10 11" key="1">
    <citation type="journal article" date="2015" name="Genome Biol. Evol.">
        <title>Comparative Genomics of a Bacterivorous Green Alga Reveals Evolutionary Causalities and Consequences of Phago-Mixotrophic Mode of Nutrition.</title>
        <authorList>
            <person name="Burns J.A."/>
            <person name="Paasch A."/>
            <person name="Narechania A."/>
            <person name="Kim E."/>
        </authorList>
    </citation>
    <scope>NUCLEOTIDE SEQUENCE [LARGE SCALE GENOMIC DNA]</scope>
    <source>
        <strain evidence="10 11">PLY_AMNH</strain>
    </source>
</reference>
<feature type="signal peptide" evidence="9">
    <location>
        <begin position="1"/>
        <end position="24"/>
    </location>
</feature>
<dbReference type="InterPro" id="IPR003368">
    <property type="entry name" value="POMP_repeat"/>
</dbReference>
<evidence type="ECO:0008006" key="12">
    <source>
        <dbReference type="Google" id="ProtNLM"/>
    </source>
</evidence>
<keyword evidence="11" id="KW-1185">Reference proteome</keyword>
<dbReference type="EMBL" id="LGRX02034649">
    <property type="protein sequence ID" value="KAK3237299.1"/>
    <property type="molecule type" value="Genomic_DNA"/>
</dbReference>
<accession>A0AAE0BJT0</accession>
<dbReference type="Pfam" id="PF02415">
    <property type="entry name" value="Chlam_PMP"/>
    <property type="match status" value="1"/>
</dbReference>
<protein>
    <recommendedName>
        <fullName evidence="12">Right handed beta helix domain-containing protein</fullName>
    </recommendedName>
</protein>
<keyword evidence="6" id="KW-0472">Membrane</keyword>
<evidence type="ECO:0000256" key="9">
    <source>
        <dbReference type="SAM" id="SignalP"/>
    </source>
</evidence>
<dbReference type="Proteomes" id="UP001190700">
    <property type="component" value="Unassembled WGS sequence"/>
</dbReference>
<evidence type="ECO:0000256" key="3">
    <source>
        <dbReference type="ARBA" id="ARBA00004613"/>
    </source>
</evidence>
<dbReference type="GO" id="GO:0005576">
    <property type="term" value="C:extracellular region"/>
    <property type="evidence" value="ECO:0007669"/>
    <property type="project" value="UniProtKB-SubCell"/>
</dbReference>
<sequence>MRLQTRWNAFAFLMLLSGSKICRPENVSAPSLPYFFPELPLRPSLKTACKCTGNNSAISLSDKELILPVAWEFYGTYCASWNSLSPVCLPGGDYQGTNICTSSWCYVPEECPTATKSKLWENLWWDHITACAVEYEHLCGEEILDLDTTCSTSHRLWGGPVTTLGEQDEINDSPALCCQYCKRFPNATHTDYWSRLHEGWCNCYDSCEIKRCVSVDCFGSEGGNTFTQVMRVLAPPSPPSPISPLAPPLLPSQPSFPPPLPPAPPLATTPAGDGSGGLALTVAEALPAHALENLRTALGDQAVNQIWLHVDIVLSVATAALPAVNHTLAITGRCQDNARDGLCEISGSQEVELLAVTSRGHLELQGIALRHAHSSGRGPALHLAAGGTAVLRGCAVEGNKAASHGGACYCGYGSSLTVDDSRVAENYAGEDGGAIYGNQFVNLTLLGSSTLEMNNCLSRGGAVFVHKHGSITVEGNVSFTHNFAMAHGGAIYAYYSSTLLVRDSVMANNTAEMRGGAVACDSLCTISLGGRSALEDNNSGESGGALYSHGKSSVTVGPDTVLRGNRVWGDRHGGGVYLYENSKLQVDGIISGNSVGGDGGGVSVGILSQVVVSSSGRVEHNRALQNGGGIHTRESCTVVVMPGGAVRWNSGANGGGLCSLGTVGYTNVVRLEGCSVLGNAAAGAGGGVYGMMSHVMVIGGPVVEGNKCALDGGGVAVIGGSITVTDAEVRGNVAGVGGGGLSGGGGTQVTAANHSKVHTNVALGTGGGFLVSGTSSNLTMRNSSCDANRAVYGGCVALLLAARGIIADGSQVIENEAGADGGGLHLTDGAWLGTEGGARISNNRAGDSGGGVSLDYSNGSFTESVLEMNVGNLSGGAIHLNKGAQRFDRGAAQFDGDQMPGLGVWGVYLYTSKLEMRAGTLVAGNDAARSGGGIAGEKDSSVILSGGTIHQNAASSGGGIYLVSSNLGISGGALLSLNVAQRDGGQLMLVTSTFDGSGCSLIRAVARGQGGQVYLMRGSEGALRDSEVLHGQAGLGGGGLVVDEGSKLTLTRVLVSRNFATGSNGGGLLMQESGVLHATNCSFVENHALEGHGGAIMLSLNTAVSINGSRFDGNEADRGAAVATEPTIAQLAVSLTAFTGNRAVYGAALYIDPPVANVSLNTSLNASAVTNEEPGAASQASDEQRKFYFYQLELSNNSASVGSHLFWEYKTSAYEPECVDCWHKPNDTALLATSSVQYAIVQGDAVVDGAVLQTVSGMTLSPTLSYRAFGTRPSPPLARNPRPPRSLVPMIHARGPAC</sequence>
<comment type="subcellular location">
    <subcellularLocation>
        <location evidence="1">Cell envelope</location>
    </subcellularLocation>
    <subcellularLocation>
        <location evidence="2">Cell outer membrane</location>
    </subcellularLocation>
    <subcellularLocation>
        <location evidence="3">Secreted</location>
    </subcellularLocation>
</comment>
<dbReference type="SMART" id="SM00710">
    <property type="entry name" value="PbH1"/>
    <property type="match status" value="6"/>
</dbReference>
<feature type="chain" id="PRO_5041955120" description="Right handed beta helix domain-containing protein" evidence="9">
    <location>
        <begin position="25"/>
        <end position="1298"/>
    </location>
</feature>
<name>A0AAE0BJT0_9CHLO</name>
<evidence type="ECO:0000256" key="7">
    <source>
        <dbReference type="ARBA" id="ARBA00023237"/>
    </source>
</evidence>
<dbReference type="InterPro" id="IPR011050">
    <property type="entry name" value="Pectin_lyase_fold/virulence"/>
</dbReference>
<organism evidence="10 11">
    <name type="scientific">Cymbomonas tetramitiformis</name>
    <dbReference type="NCBI Taxonomy" id="36881"/>
    <lineage>
        <taxon>Eukaryota</taxon>
        <taxon>Viridiplantae</taxon>
        <taxon>Chlorophyta</taxon>
        <taxon>Pyramimonadophyceae</taxon>
        <taxon>Pyramimonadales</taxon>
        <taxon>Pyramimonadaceae</taxon>
        <taxon>Cymbomonas</taxon>
    </lineage>
</organism>
<keyword evidence="5 9" id="KW-0732">Signal</keyword>
<evidence type="ECO:0000256" key="1">
    <source>
        <dbReference type="ARBA" id="ARBA00004196"/>
    </source>
</evidence>
<evidence type="ECO:0000256" key="4">
    <source>
        <dbReference type="ARBA" id="ARBA00022525"/>
    </source>
</evidence>
<comment type="caution">
    <text evidence="10">The sequence shown here is derived from an EMBL/GenBank/DDBJ whole genome shotgun (WGS) entry which is preliminary data.</text>
</comment>
<proteinExistence type="predicted"/>
<evidence type="ECO:0000256" key="2">
    <source>
        <dbReference type="ARBA" id="ARBA00004442"/>
    </source>
</evidence>
<keyword evidence="7" id="KW-0998">Cell outer membrane</keyword>
<dbReference type="InterPro" id="IPR006626">
    <property type="entry name" value="PbH1"/>
</dbReference>